<keyword evidence="13" id="KW-0325">Glycoprotein</keyword>
<dbReference type="PROSITE" id="PS50055">
    <property type="entry name" value="TYR_PHOSPHATASE_PTP"/>
    <property type="match status" value="2"/>
</dbReference>
<dbReference type="InterPro" id="IPR003598">
    <property type="entry name" value="Ig_sub2"/>
</dbReference>
<dbReference type="CDD" id="cd05738">
    <property type="entry name" value="IgI_2_RPTP_IIa_LAR_like"/>
    <property type="match status" value="1"/>
</dbReference>
<feature type="domain" description="Fibronectin type-III" evidence="21">
    <location>
        <begin position="396"/>
        <end position="490"/>
    </location>
</feature>
<evidence type="ECO:0000313" key="23">
    <source>
        <dbReference type="Proteomes" id="UP001314229"/>
    </source>
</evidence>
<comment type="similarity">
    <text evidence="2">Belongs to the protein-tyrosine phosphatase family. Receptor class 2A subfamily.</text>
</comment>
<evidence type="ECO:0000259" key="18">
    <source>
        <dbReference type="PROSITE" id="PS50055"/>
    </source>
</evidence>
<accession>A0AAV1MZD0</accession>
<dbReference type="PROSITE" id="PS50835">
    <property type="entry name" value="IG_LIKE"/>
    <property type="match status" value="3"/>
</dbReference>
<keyword evidence="9 17" id="KW-1133">Transmembrane helix</keyword>
<dbReference type="InterPro" id="IPR003961">
    <property type="entry name" value="FN3_dom"/>
</dbReference>
<dbReference type="Pfam" id="PF00102">
    <property type="entry name" value="Y_phosphatase"/>
    <property type="match status" value="2"/>
</dbReference>
<evidence type="ECO:0000256" key="6">
    <source>
        <dbReference type="ARBA" id="ARBA00022737"/>
    </source>
</evidence>
<evidence type="ECO:0000256" key="16">
    <source>
        <dbReference type="SAM" id="MobiDB-lite"/>
    </source>
</evidence>
<dbReference type="FunFam" id="2.60.40.10:FF:000066">
    <property type="entry name" value="receptor-type tyrosine-protein phosphatase delta isoform X1"/>
    <property type="match status" value="1"/>
</dbReference>
<name>A0AAV1MZD0_SCOSC</name>
<dbReference type="SMART" id="SM00404">
    <property type="entry name" value="PTPc_motif"/>
    <property type="match status" value="2"/>
</dbReference>
<feature type="compositionally biased region" description="Low complexity" evidence="16">
    <location>
        <begin position="586"/>
        <end position="602"/>
    </location>
</feature>
<dbReference type="FunFam" id="2.60.40.10:FF:000028">
    <property type="entry name" value="Neuronal cell adhesion molecule"/>
    <property type="match status" value="1"/>
</dbReference>
<evidence type="ECO:0000256" key="8">
    <source>
        <dbReference type="ARBA" id="ARBA00022912"/>
    </source>
</evidence>
<evidence type="ECO:0000256" key="2">
    <source>
        <dbReference type="ARBA" id="ARBA00010504"/>
    </source>
</evidence>
<evidence type="ECO:0000259" key="21">
    <source>
        <dbReference type="PROSITE" id="PS50853"/>
    </source>
</evidence>
<feature type="region of interest" description="Disordered" evidence="16">
    <location>
        <begin position="1924"/>
        <end position="1960"/>
    </location>
</feature>
<evidence type="ECO:0000256" key="14">
    <source>
        <dbReference type="ARBA" id="ARBA00023319"/>
    </source>
</evidence>
<evidence type="ECO:0000259" key="19">
    <source>
        <dbReference type="PROSITE" id="PS50056"/>
    </source>
</evidence>
<dbReference type="InterPro" id="IPR000242">
    <property type="entry name" value="PTP_cat"/>
</dbReference>
<dbReference type="EMBL" id="CAWUFR010000009">
    <property type="protein sequence ID" value="CAK6952403.1"/>
    <property type="molecule type" value="Genomic_DNA"/>
</dbReference>
<dbReference type="Gene3D" id="3.90.190.10">
    <property type="entry name" value="Protein tyrosine phosphatase superfamily"/>
    <property type="match status" value="2"/>
</dbReference>
<dbReference type="PRINTS" id="PR00014">
    <property type="entry name" value="FNTYPEIII"/>
</dbReference>
<dbReference type="GO" id="GO:0005886">
    <property type="term" value="C:plasma membrane"/>
    <property type="evidence" value="ECO:0007669"/>
    <property type="project" value="UniProtKB-ARBA"/>
</dbReference>
<keyword evidence="8" id="KW-0904">Protein phosphatase</keyword>
<dbReference type="InterPro" id="IPR016130">
    <property type="entry name" value="Tyr_Pase_AS"/>
</dbReference>
<keyword evidence="4 17" id="KW-0812">Transmembrane</keyword>
<feature type="domain" description="Tyrosine specific protein phosphatases" evidence="19">
    <location>
        <begin position="1536"/>
        <end position="1607"/>
    </location>
</feature>
<feature type="domain" description="Fibronectin type-III" evidence="21">
    <location>
        <begin position="695"/>
        <end position="803"/>
    </location>
</feature>
<dbReference type="PANTHER" id="PTHR46957:SF6">
    <property type="entry name" value="PROTEIN-TYROSINE-PHOSPHATASE"/>
    <property type="match status" value="1"/>
</dbReference>
<dbReference type="EC" id="3.1.3.48" evidence="3"/>
<feature type="domain" description="Fibronectin type-III" evidence="21">
    <location>
        <begin position="1026"/>
        <end position="1109"/>
    </location>
</feature>
<dbReference type="Proteomes" id="UP001314229">
    <property type="component" value="Unassembled WGS sequence"/>
</dbReference>
<dbReference type="FunFam" id="2.60.40.10:FF:000036">
    <property type="entry name" value="receptor-type tyrosine-protein phosphatase delta isoform X1"/>
    <property type="match status" value="1"/>
</dbReference>
<feature type="compositionally biased region" description="Low complexity" evidence="16">
    <location>
        <begin position="1930"/>
        <end position="1942"/>
    </location>
</feature>
<keyword evidence="11" id="KW-1015">Disulfide bond</keyword>
<proteinExistence type="inferred from homology"/>
<dbReference type="PROSITE" id="PS50056">
    <property type="entry name" value="TYR_PHOSPHATASE_2"/>
    <property type="match status" value="2"/>
</dbReference>
<comment type="subcellular location">
    <subcellularLocation>
        <location evidence="1">Membrane</location>
        <topology evidence="1">Single-pass type I membrane protein</topology>
    </subcellularLocation>
</comment>
<dbReference type="CDD" id="cd05739">
    <property type="entry name" value="IgI_3_RPTP_IIa_LAR_like"/>
    <property type="match status" value="1"/>
</dbReference>
<dbReference type="InterPro" id="IPR007110">
    <property type="entry name" value="Ig-like_dom"/>
</dbReference>
<keyword evidence="12 22" id="KW-0675">Receptor</keyword>
<feature type="domain" description="Fibronectin type-III" evidence="21">
    <location>
        <begin position="909"/>
        <end position="1022"/>
    </location>
</feature>
<dbReference type="FunFam" id="2.60.40.10:FF:000010">
    <property type="entry name" value="receptor-type tyrosine-protein phosphatase delta isoform X1"/>
    <property type="match status" value="1"/>
</dbReference>
<feature type="domain" description="Ig-like" evidence="20">
    <location>
        <begin position="115"/>
        <end position="198"/>
    </location>
</feature>
<evidence type="ECO:0000256" key="17">
    <source>
        <dbReference type="SAM" id="Phobius"/>
    </source>
</evidence>
<dbReference type="Pfam" id="PF00041">
    <property type="entry name" value="fn3"/>
    <property type="match status" value="7"/>
</dbReference>
<feature type="domain" description="Fibronectin type-III" evidence="21">
    <location>
        <begin position="589"/>
        <end position="690"/>
    </location>
</feature>
<dbReference type="SUPFAM" id="SSF49265">
    <property type="entry name" value="Fibronectin type III"/>
    <property type="match status" value="5"/>
</dbReference>
<dbReference type="SUPFAM" id="SSF52799">
    <property type="entry name" value="(Phosphotyrosine protein) phosphatases II"/>
    <property type="match status" value="2"/>
</dbReference>
<reference evidence="22 23" key="1">
    <citation type="submission" date="2024-01" db="EMBL/GenBank/DDBJ databases">
        <authorList>
            <person name="Alioto T."/>
            <person name="Alioto T."/>
            <person name="Gomez Garrido J."/>
        </authorList>
    </citation>
    <scope>NUCLEOTIDE SEQUENCE [LARGE SCALE GENOMIC DNA]</scope>
</reference>
<evidence type="ECO:0000256" key="13">
    <source>
        <dbReference type="ARBA" id="ARBA00023180"/>
    </source>
</evidence>
<dbReference type="PROSITE" id="PS50853">
    <property type="entry name" value="FN3"/>
    <property type="match status" value="8"/>
</dbReference>
<dbReference type="InterPro" id="IPR050713">
    <property type="entry name" value="RTP_Phos/Ushers"/>
</dbReference>
<evidence type="ECO:0000256" key="1">
    <source>
        <dbReference type="ARBA" id="ARBA00004479"/>
    </source>
</evidence>
<dbReference type="Pfam" id="PF07679">
    <property type="entry name" value="I-set"/>
    <property type="match status" value="1"/>
</dbReference>
<dbReference type="FunFam" id="3.90.190.10:FF:000002">
    <property type="entry name" value="receptor-type tyrosine-protein phosphatase delta isoform X2"/>
    <property type="match status" value="1"/>
</dbReference>
<keyword evidence="5" id="KW-0732">Signal</keyword>
<protein>
    <recommendedName>
        <fullName evidence="3">protein-tyrosine-phosphatase</fullName>
        <ecNumber evidence="3">3.1.3.48</ecNumber>
    </recommendedName>
</protein>
<dbReference type="SMART" id="SM00060">
    <property type="entry name" value="FN3"/>
    <property type="match status" value="8"/>
</dbReference>
<evidence type="ECO:0000259" key="20">
    <source>
        <dbReference type="PROSITE" id="PS50835"/>
    </source>
</evidence>
<dbReference type="Pfam" id="PF13927">
    <property type="entry name" value="Ig_3"/>
    <property type="match status" value="2"/>
</dbReference>
<dbReference type="InterPro" id="IPR000387">
    <property type="entry name" value="Tyr_Pase_dom"/>
</dbReference>
<evidence type="ECO:0000256" key="5">
    <source>
        <dbReference type="ARBA" id="ARBA00022729"/>
    </source>
</evidence>
<keyword evidence="23" id="KW-1185">Reference proteome</keyword>
<feature type="domain" description="Tyrosine-protein phosphatase" evidence="18">
    <location>
        <begin position="1648"/>
        <end position="1907"/>
    </location>
</feature>
<dbReference type="PRINTS" id="PR00700">
    <property type="entry name" value="PRTYPHPHTASE"/>
</dbReference>
<dbReference type="InterPro" id="IPR036179">
    <property type="entry name" value="Ig-like_dom_sf"/>
</dbReference>
<evidence type="ECO:0000256" key="15">
    <source>
        <dbReference type="ARBA" id="ARBA00051722"/>
    </source>
</evidence>
<organism evidence="22 23">
    <name type="scientific">Scomber scombrus</name>
    <name type="common">Atlantic mackerel</name>
    <name type="synonym">Scomber vernalis</name>
    <dbReference type="NCBI Taxonomy" id="13677"/>
    <lineage>
        <taxon>Eukaryota</taxon>
        <taxon>Metazoa</taxon>
        <taxon>Chordata</taxon>
        <taxon>Craniata</taxon>
        <taxon>Vertebrata</taxon>
        <taxon>Euteleostomi</taxon>
        <taxon>Actinopterygii</taxon>
        <taxon>Neopterygii</taxon>
        <taxon>Teleostei</taxon>
        <taxon>Neoteleostei</taxon>
        <taxon>Acanthomorphata</taxon>
        <taxon>Pelagiaria</taxon>
        <taxon>Scombriformes</taxon>
        <taxon>Scombridae</taxon>
        <taxon>Scomber</taxon>
    </lineage>
</organism>
<feature type="domain" description="Fibronectin type-III" evidence="21">
    <location>
        <begin position="494"/>
        <end position="584"/>
    </location>
</feature>
<dbReference type="InterPro" id="IPR029021">
    <property type="entry name" value="Prot-tyrosine_phosphatase-like"/>
</dbReference>
<keyword evidence="7" id="KW-0378">Hydrolase</keyword>
<dbReference type="SUPFAM" id="SSF48726">
    <property type="entry name" value="Immunoglobulin"/>
    <property type="match status" value="3"/>
</dbReference>
<dbReference type="InterPro" id="IPR003599">
    <property type="entry name" value="Ig_sub"/>
</dbReference>
<evidence type="ECO:0000256" key="11">
    <source>
        <dbReference type="ARBA" id="ARBA00023157"/>
    </source>
</evidence>
<sequence length="1984" mass="221654">MATGHRQIARASPKFTKIPTDQIGVSGGVASFVCQATGNPKPVVFWNKKGKKVNSQRIETIEFDEGAGAVLRIQPLRAPRDENIYECVARNSEGEVSVTAKLAIIREDLLPFGFPSIDMGPQLKVVERTRTATMLCAASGIPDPEISWFKDFLPIDPSSSQGRIKQLRSGALQIENSEETDQGKYECVATNSQGVRYSSPANLYVRVRRVPPRFSIFPSNYEIMPGGSVNITCVAVGSPMPYVKWMLNSEDLTPEDEMPIGRNVLELNGVRESANYTCVAMSSLGIIEAIAQVLVKTLPKPPGTPIVTETTATSVTITWDSGNPDPVSYYIIQYRAKGPDSKYETVDSITTTRYSIGGLYPNTEYEIRVSAFNSIGQGPPSMRVEARTGEQAPASPPRNVQAHIISQNTVMVRWEEPEEPNGQVKGYRVYYTMDPSRPMNEWQIHNVQDSVITTIQNLITSETYTIQVLAFTSVGDGPFSDPVHVKVMPGVPGQPGKFKVGRVTDTSIELTWEPAYTKEGIVNYELLYKPVKFGSLEKLTFGPRNSYTVEGLKANTEYSFSLAAISNKGIGAFTNELVQRTSQAKPSAAPESVSCESASSTSLRVSWRPPPMEGQNGELAGYELRYQKVSGAGSGGQGQEVKGLPIPAQQGQTVVEGLEKWSWYNITMAATTVEGNGPNSPVVLCRTDEDVPSAAPRHVDVQPLNSSALRVTWRSVLPRLRQGQIRGYQVHFSRAESGESRNLPWIKDLLLDESQMEEDDSTQYELILGGLKAETLYSVSVAAYTTKGDGAHSKAKLVQTPGIVPGPPSLWLRPGSGPSVVVRWAPPLECSESASESRGPPVAIQGYRLQFGLKNASLDTTVDFTNREKNFTVRDLSPGASYFFVLSAKSRAGYGDLVQQEITVPMFPPLGYPKISDFVNATCCSLQFSWLPLDPEESNGVITEYTIAYTEAAGPKPSSVPDPSALPAPPAPPRLVTVPASESTYIILGLNHSTTYEVQLRAHNKAGPGPFSPPLVCRTLAFETDVPRNFSVNLATKTSVLLTWEFPESSNPYRFTVEYNRQKMEVDARLRKAVIPNLQPDTSYDFKITAPEGNMGGLRHRIPAKTSPPITIRRPEIDHSRDTETTVTIILPSLESRTPVKNVYVVVVPLRRARGVIKHLKSPDEMDLEELLKDISQRQRDSRQQKQVDLRRAYITARFTPATLPAFFTLGDQLDYGGFENRALESEQEYVFFILAELNSTTGKMYVASPYTDPVIAPVSDPQPHEPGDGLIWVVGPVLAVVFIICIVIAILLYKNKRKDSEPGTKSLLSNAEMMAHHPTDPVEMRRINFQTPGMMSHPPIPISELAEHIELLKANDNLRLSQEYESIDPSQQFTWEHSNLEVNKPKNRYANVIAYDHTRVILAPIEGILGSDYINANYIDGYRKQNAYIATQGPLSETFGDFWRMVWEQRAASVVMMTRLEEKSRIKCDQYWPSRGTDTYGTIQVTLLDTMELATFCVRTFSLHRGGSSERREVRQFQFTAWPDHGVPEYPTPFLNFLRRVKACNPPDAGPIIAHCSAGVGRTGCFIVIDAMLERIRHERTVDIYGHVTLMRSQRNYMVQTEDQYSFIHEALLEAVACGNTEVAARSLYSYMQKLSKVESGEHVTGMELEFKRLANTKAHTSRFVTANLPCNKFKNRLVNIMPYETTRVCLQPIRGLEGSDYINASYIDGYRQQRGYIATQGPLAETTEDFWRMLWEHNSTIVVMLTKLREMGREKCHQYWPAERSARYQYFVVDPMAEYNMPQYILREFKVTDARDGQSRTVRQFQFTDWPEQGVPKSGEGFIDFIGQVHKTKEQFGQDGPISVHCSAGVGRTGVFITLSIVLERMRYEGAVDIFQTVKMLRTQRPAMVQTEDEYQFCYQAALEYLGSFDHYATSKIQKRILHQQGQKNKNSNNSSVSNSTHTPPEFPPKSCINTNTDVKTRDRSYTLAKDQFTLPYRVRTE</sequence>
<comment type="catalytic activity">
    <reaction evidence="15">
        <text>O-phospho-L-tyrosyl-[protein] + H2O = L-tyrosyl-[protein] + phosphate</text>
        <dbReference type="Rhea" id="RHEA:10684"/>
        <dbReference type="Rhea" id="RHEA-COMP:10136"/>
        <dbReference type="Rhea" id="RHEA-COMP:20101"/>
        <dbReference type="ChEBI" id="CHEBI:15377"/>
        <dbReference type="ChEBI" id="CHEBI:43474"/>
        <dbReference type="ChEBI" id="CHEBI:46858"/>
        <dbReference type="ChEBI" id="CHEBI:61978"/>
        <dbReference type="EC" id="3.1.3.48"/>
    </reaction>
</comment>
<feature type="domain" description="Fibronectin type-III" evidence="21">
    <location>
        <begin position="301"/>
        <end position="391"/>
    </location>
</feature>
<dbReference type="InterPro" id="IPR013098">
    <property type="entry name" value="Ig_I-set"/>
</dbReference>
<evidence type="ECO:0000256" key="7">
    <source>
        <dbReference type="ARBA" id="ARBA00022801"/>
    </source>
</evidence>
<keyword evidence="10 17" id="KW-0472">Membrane</keyword>
<dbReference type="FunFam" id="3.90.190.10:FF:000001">
    <property type="entry name" value="Receptor-type tyrosine-protein phosphatase F isoform A"/>
    <property type="match status" value="1"/>
</dbReference>
<evidence type="ECO:0000313" key="22">
    <source>
        <dbReference type="EMBL" id="CAK6952403.1"/>
    </source>
</evidence>
<dbReference type="FunFam" id="2.60.40.10:FF:000023">
    <property type="entry name" value="receptor-type tyrosine-protein phosphatase delta isoform X2"/>
    <property type="match status" value="1"/>
</dbReference>
<dbReference type="PROSITE" id="PS00383">
    <property type="entry name" value="TYR_PHOSPHATASE_1"/>
    <property type="match status" value="1"/>
</dbReference>
<dbReference type="Gene3D" id="2.60.40.10">
    <property type="entry name" value="Immunoglobulins"/>
    <property type="match status" value="11"/>
</dbReference>
<dbReference type="PANTHER" id="PTHR46957">
    <property type="entry name" value="CYTOKINE RECEPTOR"/>
    <property type="match status" value="1"/>
</dbReference>
<evidence type="ECO:0000256" key="10">
    <source>
        <dbReference type="ARBA" id="ARBA00023136"/>
    </source>
</evidence>
<dbReference type="SMART" id="SM00408">
    <property type="entry name" value="IGc2"/>
    <property type="match status" value="3"/>
</dbReference>
<feature type="domain" description="Fibronectin type-III" evidence="21">
    <location>
        <begin position="804"/>
        <end position="908"/>
    </location>
</feature>
<evidence type="ECO:0000256" key="9">
    <source>
        <dbReference type="ARBA" id="ARBA00022989"/>
    </source>
</evidence>
<evidence type="ECO:0000256" key="4">
    <source>
        <dbReference type="ARBA" id="ARBA00022692"/>
    </source>
</evidence>
<dbReference type="FunFam" id="2.60.40.10:FF:000015">
    <property type="entry name" value="receptor-type tyrosine-protein phosphatase delta isoform X2"/>
    <property type="match status" value="1"/>
</dbReference>
<gene>
    <name evidence="22" type="ORF">FSCOSCO3_A036799</name>
</gene>
<dbReference type="InterPro" id="IPR013783">
    <property type="entry name" value="Ig-like_fold"/>
</dbReference>
<keyword evidence="14" id="KW-0393">Immunoglobulin domain</keyword>
<keyword evidence="6" id="KW-0677">Repeat</keyword>
<dbReference type="CDD" id="cd00063">
    <property type="entry name" value="FN3"/>
    <property type="match status" value="8"/>
</dbReference>
<evidence type="ECO:0000256" key="3">
    <source>
        <dbReference type="ARBA" id="ARBA00013064"/>
    </source>
</evidence>
<feature type="domain" description="Tyrosine specific protein phosphatases" evidence="19">
    <location>
        <begin position="1825"/>
        <end position="1898"/>
    </location>
</feature>
<dbReference type="FunFam" id="2.60.40.10:FF:000068">
    <property type="entry name" value="receptor-type tyrosine-protein phosphatase delta isoform X1"/>
    <property type="match status" value="1"/>
</dbReference>
<dbReference type="GO" id="GO:0050808">
    <property type="term" value="P:synapse organization"/>
    <property type="evidence" value="ECO:0007669"/>
    <property type="project" value="UniProtKB-ARBA"/>
</dbReference>
<dbReference type="FunFam" id="2.60.40.10:FF:000027">
    <property type="entry name" value="receptor-type tyrosine-protein phosphatase delta isoform X1"/>
    <property type="match status" value="1"/>
</dbReference>
<feature type="transmembrane region" description="Helical" evidence="17">
    <location>
        <begin position="1270"/>
        <end position="1294"/>
    </location>
</feature>
<feature type="domain" description="Ig-like" evidence="20">
    <location>
        <begin position="212"/>
        <end position="280"/>
    </location>
</feature>
<dbReference type="GO" id="GO:0004725">
    <property type="term" value="F:protein tyrosine phosphatase activity"/>
    <property type="evidence" value="ECO:0007669"/>
    <property type="project" value="UniProtKB-EC"/>
</dbReference>
<dbReference type="SMART" id="SM00194">
    <property type="entry name" value="PTPc"/>
    <property type="match status" value="2"/>
</dbReference>
<feature type="domain" description="Tyrosine-protein phosphatase" evidence="18">
    <location>
        <begin position="1361"/>
        <end position="1616"/>
    </location>
</feature>
<feature type="region of interest" description="Disordered" evidence="16">
    <location>
        <begin position="583"/>
        <end position="616"/>
    </location>
</feature>
<feature type="domain" description="Ig-like" evidence="20">
    <location>
        <begin position="13"/>
        <end position="103"/>
    </location>
</feature>
<evidence type="ECO:0000256" key="12">
    <source>
        <dbReference type="ARBA" id="ARBA00023170"/>
    </source>
</evidence>
<dbReference type="SMART" id="SM00409">
    <property type="entry name" value="IG"/>
    <property type="match status" value="3"/>
</dbReference>
<dbReference type="InterPro" id="IPR036116">
    <property type="entry name" value="FN3_sf"/>
</dbReference>
<dbReference type="InterPro" id="IPR003595">
    <property type="entry name" value="Tyr_Pase_cat"/>
</dbReference>
<comment type="caution">
    <text evidence="22">The sequence shown here is derived from an EMBL/GenBank/DDBJ whole genome shotgun (WGS) entry which is preliminary data.</text>
</comment>